<feature type="non-terminal residue" evidence="1">
    <location>
        <position position="1"/>
    </location>
</feature>
<evidence type="ECO:0000313" key="2">
    <source>
        <dbReference type="Proteomes" id="UP001567572"/>
    </source>
</evidence>
<reference evidence="1 2" key="1">
    <citation type="submission" date="2024-06" db="EMBL/GenBank/DDBJ databases">
        <title>Halorubrum miltondacostae sp. nov., a potential PHA producer isolated from an inland solar saltern in Rio Maior, Portugal.</title>
        <authorList>
            <person name="Albuquerque L."/>
            <person name="Viver T."/>
            <person name="Barroso C."/>
            <person name="Claudino R."/>
            <person name="Galvan M."/>
            <person name="Simoes G."/>
            <person name="Lobo Da Cunha A."/>
            <person name="Egas C."/>
        </authorList>
    </citation>
    <scope>NUCLEOTIDE SEQUENCE [LARGE SCALE GENOMIC DNA]</scope>
    <source>
        <strain evidence="1 2">RMP-11</strain>
    </source>
</reference>
<evidence type="ECO:0000313" key="1">
    <source>
        <dbReference type="EMBL" id="MEZ3165678.1"/>
    </source>
</evidence>
<keyword evidence="2" id="KW-1185">Reference proteome</keyword>
<dbReference type="AlphaFoldDB" id="A0ABD5M9S9"/>
<comment type="caution">
    <text evidence="1">The sequence shown here is derived from an EMBL/GenBank/DDBJ whole genome shotgun (WGS) entry which is preliminary data.</text>
</comment>
<dbReference type="RefSeq" id="WP_371163650.1">
    <property type="nucleotide sequence ID" value="NZ_JBEDNY010000009.1"/>
</dbReference>
<organism evidence="1 2">
    <name type="scientific">Halorubrum miltondacostae</name>
    <dbReference type="NCBI Taxonomy" id="3076378"/>
    <lineage>
        <taxon>Archaea</taxon>
        <taxon>Methanobacteriati</taxon>
        <taxon>Methanobacteriota</taxon>
        <taxon>Stenosarchaea group</taxon>
        <taxon>Halobacteria</taxon>
        <taxon>Halobacteriales</taxon>
        <taxon>Haloferacaceae</taxon>
        <taxon>Halorubrum</taxon>
    </lineage>
</organism>
<sequence>DSAESIHGNLAHVSVVSDFVTNPLQREYEFTAGETIRMDVDVDYGSLANDRIIYGGFEWNWLRLQKPA</sequence>
<dbReference type="EMBL" id="JBEDNY010000009">
    <property type="protein sequence ID" value="MEZ3165678.1"/>
    <property type="molecule type" value="Genomic_DNA"/>
</dbReference>
<dbReference type="Proteomes" id="UP001567572">
    <property type="component" value="Unassembled WGS sequence"/>
</dbReference>
<protein>
    <submittedName>
        <fullName evidence="1">Uncharacterized protein</fullName>
    </submittedName>
</protein>
<gene>
    <name evidence="1" type="ORF">ABNG04_17785</name>
</gene>
<accession>A0ABD5M9S9</accession>
<name>A0ABD5M9S9_9EURY</name>
<proteinExistence type="predicted"/>